<evidence type="ECO:0000256" key="4">
    <source>
        <dbReference type="RuleBase" id="RU363019"/>
    </source>
</evidence>
<reference evidence="7" key="2">
    <citation type="submission" date="2010-01" db="EMBL/GenBank/DDBJ databases">
        <title>The complete genome of Conexibacter woesei DSM 14684.</title>
        <authorList>
            <consortium name="US DOE Joint Genome Institute (JGI-PGF)"/>
            <person name="Lucas S."/>
            <person name="Copeland A."/>
            <person name="Lapidus A."/>
            <person name="Glavina del Rio T."/>
            <person name="Dalin E."/>
            <person name="Tice H."/>
            <person name="Bruce D."/>
            <person name="Goodwin L."/>
            <person name="Pitluck S."/>
            <person name="Kyrpides N."/>
            <person name="Mavromatis K."/>
            <person name="Ivanova N."/>
            <person name="Mikhailova N."/>
            <person name="Chertkov O."/>
            <person name="Brettin T."/>
            <person name="Detter J.C."/>
            <person name="Han C."/>
            <person name="Larimer F."/>
            <person name="Land M."/>
            <person name="Hauser L."/>
            <person name="Markowitz V."/>
            <person name="Cheng J.-F."/>
            <person name="Hugenholtz P."/>
            <person name="Woyke T."/>
            <person name="Wu D."/>
            <person name="Pukall R."/>
            <person name="Steenblock K."/>
            <person name="Schneider S."/>
            <person name="Klenk H.-P."/>
            <person name="Eisen J.A."/>
        </authorList>
    </citation>
    <scope>NUCLEOTIDE SEQUENCE [LARGE SCALE GENOMIC DNA]</scope>
    <source>
        <strain evidence="7">DSM 14684 / CIP 108061 / JCM 11494 / NBRC 100937 / ID131577</strain>
    </source>
</reference>
<dbReference type="GO" id="GO:0003755">
    <property type="term" value="F:peptidyl-prolyl cis-trans isomerase activity"/>
    <property type="evidence" value="ECO:0007669"/>
    <property type="project" value="UniProtKB-UniRule"/>
</dbReference>
<dbReference type="InterPro" id="IPR029000">
    <property type="entry name" value="Cyclophilin-like_dom_sf"/>
</dbReference>
<proteinExistence type="inferred from homology"/>
<dbReference type="CDD" id="cd00317">
    <property type="entry name" value="cyclophilin"/>
    <property type="match status" value="1"/>
</dbReference>
<keyword evidence="2 4" id="KW-0697">Rotamase</keyword>
<evidence type="ECO:0000259" key="5">
    <source>
        <dbReference type="PROSITE" id="PS50072"/>
    </source>
</evidence>
<keyword evidence="3 4" id="KW-0413">Isomerase</keyword>
<evidence type="ECO:0000313" key="6">
    <source>
        <dbReference type="EMBL" id="ADB51685.1"/>
    </source>
</evidence>
<dbReference type="KEGG" id="cwo:Cwoe_3267"/>
<reference evidence="6 7" key="1">
    <citation type="journal article" date="2010" name="Stand. Genomic Sci.">
        <title>Complete genome sequence of Conexibacter woesei type strain (ID131577).</title>
        <authorList>
            <person name="Pukall R."/>
            <person name="Lapidus A."/>
            <person name="Glavina Del Rio T."/>
            <person name="Copeland A."/>
            <person name="Tice H."/>
            <person name="Cheng J.-F."/>
            <person name="Lucas S."/>
            <person name="Chen F."/>
            <person name="Nolan M."/>
            <person name="Bruce D."/>
            <person name="Goodwin L."/>
            <person name="Pitluck S."/>
            <person name="Mavromatis K."/>
            <person name="Ivanova N."/>
            <person name="Ovchinnikova G."/>
            <person name="Pati A."/>
            <person name="Chen A."/>
            <person name="Palaniappan K."/>
            <person name="Land M."/>
            <person name="Hauser L."/>
            <person name="Chang Y.-J."/>
            <person name="Jeffries C.D."/>
            <person name="Chain P."/>
            <person name="Meincke L."/>
            <person name="Sims D."/>
            <person name="Brettin T."/>
            <person name="Detter J.C."/>
            <person name="Rohde M."/>
            <person name="Goeker M."/>
            <person name="Bristow J."/>
            <person name="Eisen J.A."/>
            <person name="Markowitz V."/>
            <person name="Kyrpides N.C."/>
            <person name="Klenk H.-P."/>
            <person name="Hugenholtz P."/>
        </authorList>
    </citation>
    <scope>NUCLEOTIDE SEQUENCE [LARGE SCALE GENOMIC DNA]</scope>
    <source>
        <strain evidence="7">DSM 14684 / CIP 108061 / JCM 11494 / NBRC 100937 / ID131577</strain>
    </source>
</reference>
<organism evidence="6 7">
    <name type="scientific">Conexibacter woesei (strain DSM 14684 / CCUG 47730 / CIP 108061 / JCM 11494 / NBRC 100937 / ID131577)</name>
    <dbReference type="NCBI Taxonomy" id="469383"/>
    <lineage>
        <taxon>Bacteria</taxon>
        <taxon>Bacillati</taxon>
        <taxon>Actinomycetota</taxon>
        <taxon>Thermoleophilia</taxon>
        <taxon>Solirubrobacterales</taxon>
        <taxon>Conexibacteraceae</taxon>
        <taxon>Conexibacter</taxon>
    </lineage>
</organism>
<name>D3FEW8_CONWI</name>
<dbReference type="PROSITE" id="PS51257">
    <property type="entry name" value="PROKAR_LIPOPROTEIN"/>
    <property type="match status" value="1"/>
</dbReference>
<dbReference type="STRING" id="469383.Cwoe_3267"/>
<gene>
    <name evidence="6" type="ordered locus">Cwoe_3267</name>
</gene>
<protein>
    <recommendedName>
        <fullName evidence="4">Peptidyl-prolyl cis-trans isomerase</fullName>
        <shortName evidence="4">PPIase</shortName>
        <ecNumber evidence="4">5.2.1.8</ecNumber>
    </recommendedName>
</protein>
<dbReference type="EC" id="5.2.1.8" evidence="4"/>
<dbReference type="InterPro" id="IPR002130">
    <property type="entry name" value="Cyclophilin-type_PPIase_dom"/>
</dbReference>
<feature type="signal peptide" evidence="4">
    <location>
        <begin position="1"/>
        <end position="21"/>
    </location>
</feature>
<dbReference type="PANTHER" id="PTHR45625:SF4">
    <property type="entry name" value="PEPTIDYLPROLYL ISOMERASE DOMAIN AND WD REPEAT-CONTAINING PROTEIN 1"/>
    <property type="match status" value="1"/>
</dbReference>
<dbReference type="HOGENOM" id="CLU_012062_16_3_11"/>
<dbReference type="Gene3D" id="2.40.100.10">
    <property type="entry name" value="Cyclophilin-like"/>
    <property type="match status" value="1"/>
</dbReference>
<comment type="catalytic activity">
    <reaction evidence="4">
        <text>[protein]-peptidylproline (omega=180) = [protein]-peptidylproline (omega=0)</text>
        <dbReference type="Rhea" id="RHEA:16237"/>
        <dbReference type="Rhea" id="RHEA-COMP:10747"/>
        <dbReference type="Rhea" id="RHEA-COMP:10748"/>
        <dbReference type="ChEBI" id="CHEBI:83833"/>
        <dbReference type="ChEBI" id="CHEBI:83834"/>
        <dbReference type="EC" id="5.2.1.8"/>
    </reaction>
</comment>
<evidence type="ECO:0000256" key="3">
    <source>
        <dbReference type="ARBA" id="ARBA00023235"/>
    </source>
</evidence>
<accession>D3FEW8</accession>
<dbReference type="AlphaFoldDB" id="D3FEW8"/>
<evidence type="ECO:0000313" key="7">
    <source>
        <dbReference type="Proteomes" id="UP000008229"/>
    </source>
</evidence>
<dbReference type="PANTHER" id="PTHR45625">
    <property type="entry name" value="PEPTIDYL-PROLYL CIS-TRANS ISOMERASE-RELATED"/>
    <property type="match status" value="1"/>
</dbReference>
<keyword evidence="7" id="KW-1185">Reference proteome</keyword>
<feature type="domain" description="PPIase cyclophilin-type" evidence="5">
    <location>
        <begin position="74"/>
        <end position="220"/>
    </location>
</feature>
<dbReference type="Proteomes" id="UP000008229">
    <property type="component" value="Chromosome"/>
</dbReference>
<evidence type="ECO:0000256" key="1">
    <source>
        <dbReference type="ARBA" id="ARBA00002388"/>
    </source>
</evidence>
<dbReference type="InterPro" id="IPR044666">
    <property type="entry name" value="Cyclophilin_A-like"/>
</dbReference>
<dbReference type="PROSITE" id="PS50072">
    <property type="entry name" value="CSA_PPIASE_2"/>
    <property type="match status" value="1"/>
</dbReference>
<dbReference type="PRINTS" id="PR00153">
    <property type="entry name" value="CSAPPISMRASE"/>
</dbReference>
<sequence precursor="true">MRRTFSPLVAVLIAAPFAVLAGCGSDGGKKQETTAAVCRKVAAPEAKSNLDVRKPVGRLSPTVDWRAIVTTNCGTFTITLDAAASPRTTASFARLARAGFYDDLTFHRIAPGFVIQGGDPLGNGLGGPGYAIAEAPPRTTRYTKGVVAMAKTATDPDGTSGSQFFIVTGDDAQLPPQYALLGRVTSGLDVVDRIDQRPLRDTDPQGSAPVDPILIERVAIRQG</sequence>
<dbReference type="Pfam" id="PF00160">
    <property type="entry name" value="Pro_isomerase"/>
    <property type="match status" value="1"/>
</dbReference>
<comment type="similarity">
    <text evidence="4">Belongs to the cyclophilin-type PPIase family.</text>
</comment>
<dbReference type="EMBL" id="CP001854">
    <property type="protein sequence ID" value="ADB51685.1"/>
    <property type="molecule type" value="Genomic_DNA"/>
</dbReference>
<dbReference type="eggNOG" id="COG0652">
    <property type="taxonomic scope" value="Bacteria"/>
</dbReference>
<dbReference type="RefSeq" id="WP_012934736.1">
    <property type="nucleotide sequence ID" value="NC_013739.1"/>
</dbReference>
<dbReference type="OrthoDB" id="5507614at2"/>
<keyword evidence="4" id="KW-0732">Signal</keyword>
<feature type="chain" id="PRO_5006523410" description="Peptidyl-prolyl cis-trans isomerase" evidence="4">
    <location>
        <begin position="22"/>
        <end position="223"/>
    </location>
</feature>
<comment type="function">
    <text evidence="1 4">PPIases accelerate the folding of proteins. It catalyzes the cis-trans isomerization of proline imidic peptide bonds in oligopeptides.</text>
</comment>
<dbReference type="SUPFAM" id="SSF50891">
    <property type="entry name" value="Cyclophilin-like"/>
    <property type="match status" value="1"/>
</dbReference>
<evidence type="ECO:0000256" key="2">
    <source>
        <dbReference type="ARBA" id="ARBA00023110"/>
    </source>
</evidence>